<dbReference type="InterPro" id="IPR008218">
    <property type="entry name" value="ATPase_V1-cplx_f_g_su"/>
</dbReference>
<dbReference type="Proteomes" id="UP000230557">
    <property type="component" value="Unassembled WGS sequence"/>
</dbReference>
<dbReference type="Gene3D" id="3.40.50.10580">
    <property type="entry name" value="ATPase, V1 complex, subunit F"/>
    <property type="match status" value="1"/>
</dbReference>
<name>A0A2H0VDV5_9BACT</name>
<dbReference type="SUPFAM" id="SSF159468">
    <property type="entry name" value="AtpF-like"/>
    <property type="match status" value="1"/>
</dbReference>
<comment type="similarity">
    <text evidence="1">Belongs to the V-ATPase F subunit family.</text>
</comment>
<dbReference type="EMBL" id="PFAJ01000031">
    <property type="protein sequence ID" value="PIR97275.1"/>
    <property type="molecule type" value="Genomic_DNA"/>
</dbReference>
<accession>A0A2H0VDV5</accession>
<evidence type="ECO:0000256" key="1">
    <source>
        <dbReference type="ARBA" id="ARBA00010148"/>
    </source>
</evidence>
<dbReference type="EC" id="3.6.3.14" evidence="4"/>
<gene>
    <name evidence="4" type="ORF">COT91_02250</name>
</gene>
<evidence type="ECO:0000256" key="2">
    <source>
        <dbReference type="ARBA" id="ARBA00022448"/>
    </source>
</evidence>
<proteinExistence type="inferred from homology"/>
<evidence type="ECO:0000313" key="5">
    <source>
        <dbReference type="Proteomes" id="UP000230557"/>
    </source>
</evidence>
<reference evidence="5" key="1">
    <citation type="submission" date="2017-09" db="EMBL/GenBank/DDBJ databases">
        <title>Depth-based differentiation of microbial function through sediment-hosted aquifers and enrichment of novel symbionts in the deep terrestrial subsurface.</title>
        <authorList>
            <person name="Probst A.J."/>
            <person name="Ladd B."/>
            <person name="Jarett J.K."/>
            <person name="Geller-Mcgrath D.E."/>
            <person name="Sieber C.M.K."/>
            <person name="Emerson J.B."/>
            <person name="Anantharaman K."/>
            <person name="Thomas B.C."/>
            <person name="Malmstrom R."/>
            <person name="Stieglmeier M."/>
            <person name="Klingl A."/>
            <person name="Woyke T."/>
            <person name="Ryan C.M."/>
            <person name="Banfield J.F."/>
        </authorList>
    </citation>
    <scope>NUCLEOTIDE SEQUENCE [LARGE SCALE GENOMIC DNA]</scope>
</reference>
<keyword evidence="4" id="KW-0378">Hydrolase</keyword>
<dbReference type="Pfam" id="PF01990">
    <property type="entry name" value="ATP-synt_F"/>
    <property type="match status" value="1"/>
</dbReference>
<keyword evidence="3" id="KW-0406">Ion transport</keyword>
<sequence>MNQGREYKIAIIGSRDAIFGFKTLGIDAIDVDSEEKAKEEVKRIYDSGSYASIFITENWVDKIKTFLDELPPRALPAIVAVPSQHGSTGAGLRGIRKIVEQAVGSDILGEK</sequence>
<evidence type="ECO:0000313" key="4">
    <source>
        <dbReference type="EMBL" id="PIR97275.1"/>
    </source>
</evidence>
<dbReference type="GO" id="GO:0046961">
    <property type="term" value="F:proton-transporting ATPase activity, rotational mechanism"/>
    <property type="evidence" value="ECO:0007669"/>
    <property type="project" value="InterPro"/>
</dbReference>
<dbReference type="GO" id="GO:0016787">
    <property type="term" value="F:hydrolase activity"/>
    <property type="evidence" value="ECO:0007669"/>
    <property type="project" value="UniProtKB-KW"/>
</dbReference>
<protein>
    <submittedName>
        <fullName evidence="4">V-type ATP synthase subunit F</fullName>
        <ecNumber evidence="4">3.6.3.14</ecNumber>
    </submittedName>
</protein>
<dbReference type="InterPro" id="IPR036906">
    <property type="entry name" value="ATPase_V1_fsu_sf"/>
</dbReference>
<comment type="caution">
    <text evidence="4">The sequence shown here is derived from an EMBL/GenBank/DDBJ whole genome shotgun (WGS) entry which is preliminary data.</text>
</comment>
<keyword evidence="2" id="KW-0813">Transport</keyword>
<organism evidence="4 5">
    <name type="scientific">Candidatus Doudnabacteria bacterium CG10_big_fil_rev_8_21_14_0_10_41_10</name>
    <dbReference type="NCBI Taxonomy" id="1974551"/>
    <lineage>
        <taxon>Bacteria</taxon>
        <taxon>Candidatus Doudnaibacteriota</taxon>
    </lineage>
</organism>
<dbReference type="AlphaFoldDB" id="A0A2H0VDV5"/>
<evidence type="ECO:0000256" key="3">
    <source>
        <dbReference type="ARBA" id="ARBA00023065"/>
    </source>
</evidence>